<feature type="compositionally biased region" description="Polar residues" evidence="1">
    <location>
        <begin position="322"/>
        <end position="335"/>
    </location>
</feature>
<feature type="compositionally biased region" description="Polar residues" evidence="1">
    <location>
        <begin position="58"/>
        <end position="67"/>
    </location>
</feature>
<accession>A0AAD4M8A0</accession>
<feature type="region of interest" description="Disordered" evidence="1">
    <location>
        <begin position="322"/>
        <end position="345"/>
    </location>
</feature>
<feature type="compositionally biased region" description="Basic and acidic residues" evidence="1">
    <location>
        <begin position="287"/>
        <end position="297"/>
    </location>
</feature>
<feature type="compositionally biased region" description="Low complexity" evidence="1">
    <location>
        <begin position="257"/>
        <end position="286"/>
    </location>
</feature>
<feature type="region of interest" description="Disordered" evidence="1">
    <location>
        <begin position="55"/>
        <end position="86"/>
    </location>
</feature>
<name>A0AAD4M8A0_9AGAM</name>
<protein>
    <submittedName>
        <fullName evidence="2">Uncharacterized protein</fullName>
    </submittedName>
</protein>
<dbReference type="EMBL" id="WTXG01000006">
    <property type="protein sequence ID" value="KAI0305124.1"/>
    <property type="molecule type" value="Genomic_DNA"/>
</dbReference>
<feature type="compositionally biased region" description="Low complexity" evidence="1">
    <location>
        <begin position="1"/>
        <end position="12"/>
    </location>
</feature>
<feature type="region of interest" description="Disordered" evidence="1">
    <location>
        <begin position="232"/>
        <end position="297"/>
    </location>
</feature>
<sequence length="503" mass="53286">MSTSTLTTSPTTQAPLVTAKTARTSVKIPRPQLDPITTIALRDSHFIRICDYPRTAPLPSSSNKPTPSLTASSSLKRRSLSRRQSSISYLPADSPRLWTPRTPKMGADTLKRTASLSGADENKKETAVAGSIQQRRAHEPAVLTLAEKHADLLQLIAQKESKCLDLRSQLAIHESELLGLKHKWARIIHREFGRNIPSAPPSTLTPLPSANTSGAAVFNDLVGGVRALAAATVSPTPSSPKLTARASPSAKRTVHQTASSPVSPTTTTTSASTPSTRLSQSSMSSMAEERADKGERSEELIVQDAGATPTFSTNSAFVAQQSSSMLSEQAASPLTKTLRRRSRDSKVPLADALKPLTGASTNKRSIKRASMGAVPPTSIPGINSLTVMGLGRANLGEAAQGWMDSVGSKLAGLQKGQTFSKSQKRASVLFSDVSQSIFSALVPASPALSTPTSAPPDPPTQSLIDEDDVMGSTILGRVILPDAVAPSKIPPTSKDEDEEDWNW</sequence>
<evidence type="ECO:0000313" key="3">
    <source>
        <dbReference type="Proteomes" id="UP001203297"/>
    </source>
</evidence>
<feature type="region of interest" description="Disordered" evidence="1">
    <location>
        <begin position="1"/>
        <end position="23"/>
    </location>
</feature>
<dbReference type="Proteomes" id="UP001203297">
    <property type="component" value="Unassembled WGS sequence"/>
</dbReference>
<dbReference type="AlphaFoldDB" id="A0AAD4M8A0"/>
<feature type="region of interest" description="Disordered" evidence="1">
    <location>
        <begin position="446"/>
        <end position="465"/>
    </location>
</feature>
<feature type="region of interest" description="Disordered" evidence="1">
    <location>
        <begin position="484"/>
        <end position="503"/>
    </location>
</feature>
<evidence type="ECO:0000256" key="1">
    <source>
        <dbReference type="SAM" id="MobiDB-lite"/>
    </source>
</evidence>
<evidence type="ECO:0000313" key="2">
    <source>
        <dbReference type="EMBL" id="KAI0305124.1"/>
    </source>
</evidence>
<keyword evidence="3" id="KW-1185">Reference proteome</keyword>
<reference evidence="2" key="1">
    <citation type="journal article" date="2022" name="New Phytol.">
        <title>Evolutionary transition to the ectomycorrhizal habit in the genomes of a hyperdiverse lineage of mushroom-forming fungi.</title>
        <authorList>
            <person name="Looney B."/>
            <person name="Miyauchi S."/>
            <person name="Morin E."/>
            <person name="Drula E."/>
            <person name="Courty P.E."/>
            <person name="Kohler A."/>
            <person name="Kuo A."/>
            <person name="LaButti K."/>
            <person name="Pangilinan J."/>
            <person name="Lipzen A."/>
            <person name="Riley R."/>
            <person name="Andreopoulos W."/>
            <person name="He G."/>
            <person name="Johnson J."/>
            <person name="Nolan M."/>
            <person name="Tritt A."/>
            <person name="Barry K.W."/>
            <person name="Grigoriev I.V."/>
            <person name="Nagy L.G."/>
            <person name="Hibbett D."/>
            <person name="Henrissat B."/>
            <person name="Matheny P.B."/>
            <person name="Labbe J."/>
            <person name="Martin F.M."/>
        </authorList>
    </citation>
    <scope>NUCLEOTIDE SEQUENCE</scope>
    <source>
        <strain evidence="2">BPL690</strain>
    </source>
</reference>
<gene>
    <name evidence="2" type="ORF">B0F90DRAFT_1701504</name>
</gene>
<comment type="caution">
    <text evidence="2">The sequence shown here is derived from an EMBL/GenBank/DDBJ whole genome shotgun (WGS) entry which is preliminary data.</text>
</comment>
<organism evidence="2 3">
    <name type="scientific">Multifurca ochricompacta</name>
    <dbReference type="NCBI Taxonomy" id="376703"/>
    <lineage>
        <taxon>Eukaryota</taxon>
        <taxon>Fungi</taxon>
        <taxon>Dikarya</taxon>
        <taxon>Basidiomycota</taxon>
        <taxon>Agaricomycotina</taxon>
        <taxon>Agaricomycetes</taxon>
        <taxon>Russulales</taxon>
        <taxon>Russulaceae</taxon>
        <taxon>Multifurca</taxon>
    </lineage>
</organism>
<feature type="region of interest" description="Disordered" evidence="1">
    <location>
        <begin position="113"/>
        <end position="133"/>
    </location>
</feature>
<proteinExistence type="predicted"/>